<keyword evidence="1" id="KW-0808">Transferase</keyword>
<dbReference type="AlphaFoldDB" id="A0A6H1ZI10"/>
<dbReference type="EMBL" id="MT144652">
    <property type="protein sequence ID" value="QJH96458.1"/>
    <property type="molecule type" value="Genomic_DNA"/>
</dbReference>
<protein>
    <submittedName>
        <fullName evidence="1">Putative glycosyltransferase</fullName>
    </submittedName>
</protein>
<organism evidence="1">
    <name type="scientific">viral metagenome</name>
    <dbReference type="NCBI Taxonomy" id="1070528"/>
    <lineage>
        <taxon>unclassified sequences</taxon>
        <taxon>metagenomes</taxon>
        <taxon>organismal metagenomes</taxon>
    </lineage>
</organism>
<name>A0A6H1ZI10_9ZZZZ</name>
<accession>A0A6H1ZI10</accession>
<reference evidence="1" key="1">
    <citation type="submission" date="2020-03" db="EMBL/GenBank/DDBJ databases">
        <title>The deep terrestrial virosphere.</title>
        <authorList>
            <person name="Holmfeldt K."/>
            <person name="Nilsson E."/>
            <person name="Simone D."/>
            <person name="Lopez-Fernandez M."/>
            <person name="Wu X."/>
            <person name="de Brujin I."/>
            <person name="Lundin D."/>
            <person name="Andersson A."/>
            <person name="Bertilsson S."/>
            <person name="Dopson M."/>
        </authorList>
    </citation>
    <scope>NUCLEOTIDE SEQUENCE</scope>
    <source>
        <strain evidence="4">MM415A00143</strain>
        <strain evidence="2">MM415B00874</strain>
        <strain evidence="1">TM448A00700</strain>
        <strain evidence="3">TM448B00728</strain>
    </source>
</reference>
<evidence type="ECO:0000313" key="1">
    <source>
        <dbReference type="EMBL" id="QJA47556.1"/>
    </source>
</evidence>
<dbReference type="EMBL" id="MT144048">
    <property type="protein sequence ID" value="QJA47556.1"/>
    <property type="molecule type" value="Genomic_DNA"/>
</dbReference>
<evidence type="ECO:0000313" key="3">
    <source>
        <dbReference type="EMBL" id="QJH96458.1"/>
    </source>
</evidence>
<dbReference type="EMBL" id="MT145198">
    <property type="protein sequence ID" value="QJI05357.1"/>
    <property type="molecule type" value="Genomic_DNA"/>
</dbReference>
<sequence length="298" mass="34460">MYALYRALNEHTSHEARLITFKNTYLDYQTDVFDPPLNKVEELVEWADFFILGEVLSPRMHTEPILNAINKNNCIVRAGGSTARAYPQLYMTGHYKGLMKAGALHDVSIASKIFPMAPTVNIFHFEDFPIKREREEGAPVKIVFSGTGLKHKAEHSGEFMKAWEVLAKKHGDKLELINIQKTPWKKTLEIKAGCDLTFDQLHIGAYANSSIESMWYRQPTFCYVSEWCRTVHPDVPVVNLKTAGDIIRRVDWYMSDRDRIRFDGDRGHNYVDRVHSAEIAVQRWEALIRYVSEEYMKS</sequence>
<evidence type="ECO:0000313" key="4">
    <source>
        <dbReference type="EMBL" id="QJI05357.1"/>
    </source>
</evidence>
<dbReference type="GO" id="GO:0016740">
    <property type="term" value="F:transferase activity"/>
    <property type="evidence" value="ECO:0007669"/>
    <property type="project" value="UniProtKB-KW"/>
</dbReference>
<gene>
    <name evidence="4" type="ORF">MM415A00143_0032</name>
    <name evidence="2" type="ORF">MM415B00874_0031</name>
    <name evidence="1" type="ORF">TM448A00700_0019</name>
    <name evidence="3" type="ORF">TM448B00728_0006</name>
</gene>
<evidence type="ECO:0000313" key="2">
    <source>
        <dbReference type="EMBL" id="QJA61875.1"/>
    </source>
</evidence>
<proteinExistence type="predicted"/>
<dbReference type="EMBL" id="MT141455">
    <property type="protein sequence ID" value="QJA61875.1"/>
    <property type="molecule type" value="Genomic_DNA"/>
</dbReference>